<evidence type="ECO:0000313" key="3">
    <source>
        <dbReference type="Proteomes" id="UP000596742"/>
    </source>
</evidence>
<reference evidence="2" key="1">
    <citation type="submission" date="2018-11" db="EMBL/GenBank/DDBJ databases">
        <authorList>
            <person name="Alioto T."/>
            <person name="Alioto T."/>
        </authorList>
    </citation>
    <scope>NUCLEOTIDE SEQUENCE</scope>
</reference>
<dbReference type="GO" id="GO:0005615">
    <property type="term" value="C:extracellular space"/>
    <property type="evidence" value="ECO:0007669"/>
    <property type="project" value="TreeGrafter"/>
</dbReference>
<dbReference type="PANTHER" id="PTHR19143">
    <property type="entry name" value="FIBRINOGEN/TENASCIN/ANGIOPOEITIN"/>
    <property type="match status" value="1"/>
</dbReference>
<dbReference type="SMART" id="SM00186">
    <property type="entry name" value="FBG"/>
    <property type="match status" value="1"/>
</dbReference>
<dbReference type="EMBL" id="UYJE01005287">
    <property type="protein sequence ID" value="VDI35980.1"/>
    <property type="molecule type" value="Genomic_DNA"/>
</dbReference>
<dbReference type="NCBIfam" id="NF040941">
    <property type="entry name" value="GGGWT_bact"/>
    <property type="match status" value="1"/>
</dbReference>
<feature type="domain" description="Fibrinogen C-terminal" evidence="1">
    <location>
        <begin position="27"/>
        <end position="170"/>
    </location>
</feature>
<dbReference type="AlphaFoldDB" id="A0A8B6EK15"/>
<dbReference type="Proteomes" id="UP000596742">
    <property type="component" value="Unassembled WGS sequence"/>
</dbReference>
<evidence type="ECO:0000313" key="2">
    <source>
        <dbReference type="EMBL" id="VDI35980.1"/>
    </source>
</evidence>
<dbReference type="SUPFAM" id="SSF56496">
    <property type="entry name" value="Fibrinogen C-terminal domain-like"/>
    <property type="match status" value="1"/>
</dbReference>
<organism evidence="2 3">
    <name type="scientific">Mytilus galloprovincialis</name>
    <name type="common">Mediterranean mussel</name>
    <dbReference type="NCBI Taxonomy" id="29158"/>
    <lineage>
        <taxon>Eukaryota</taxon>
        <taxon>Metazoa</taxon>
        <taxon>Spiralia</taxon>
        <taxon>Lophotrochozoa</taxon>
        <taxon>Mollusca</taxon>
        <taxon>Bivalvia</taxon>
        <taxon>Autobranchia</taxon>
        <taxon>Pteriomorphia</taxon>
        <taxon>Mytilida</taxon>
        <taxon>Mytiloidea</taxon>
        <taxon>Mytilidae</taxon>
        <taxon>Mytilinae</taxon>
        <taxon>Mytilus</taxon>
    </lineage>
</organism>
<dbReference type="Gene3D" id="3.90.215.10">
    <property type="entry name" value="Gamma Fibrinogen, chain A, domain 1"/>
    <property type="match status" value="2"/>
</dbReference>
<comment type="caution">
    <text evidence="2">The sequence shown here is derived from an EMBL/GenBank/DDBJ whole genome shotgun (WGS) entry which is preliminary data.</text>
</comment>
<evidence type="ECO:0000259" key="1">
    <source>
        <dbReference type="PROSITE" id="PS51406"/>
    </source>
</evidence>
<dbReference type="InterPro" id="IPR014716">
    <property type="entry name" value="Fibrinogen_a/b/g_C_1"/>
</dbReference>
<accession>A0A8B6EK15</accession>
<keyword evidence="3" id="KW-1185">Reference proteome</keyword>
<gene>
    <name evidence="2" type="ORF">MGAL_10B039979</name>
</gene>
<dbReference type="InterPro" id="IPR002181">
    <property type="entry name" value="Fibrinogen_a/b/g_C_dom"/>
</dbReference>
<dbReference type="InterPro" id="IPR050373">
    <property type="entry name" value="Fibrinogen_C-term_domain"/>
</dbReference>
<sequence>MVGVHYAETMTNSTLGSLRQKTGTKEKKPLQYPKDCTTIHNHSLETTSGVRIIYPVDEKAERVYCDMETDGGGWTLEMFCLWKCRSSFGESVSDSDSDGNKMIVTIILKSFLTSSGNYELRIDLKDLSNTKKYAVYKTFEVGVAASKYQLTFGNYSGNADNKNVPTASDD</sequence>
<protein>
    <recommendedName>
        <fullName evidence="1">Fibrinogen C-terminal domain-containing protein</fullName>
    </recommendedName>
</protein>
<dbReference type="PROSITE" id="PS51406">
    <property type="entry name" value="FIBRINOGEN_C_2"/>
    <property type="match status" value="1"/>
</dbReference>
<name>A0A8B6EK15_MYTGA</name>
<proteinExistence type="predicted"/>
<dbReference type="Pfam" id="PF00147">
    <property type="entry name" value="Fibrinogen_C"/>
    <property type="match status" value="1"/>
</dbReference>
<dbReference type="OrthoDB" id="10072423at2759"/>
<dbReference type="InterPro" id="IPR036056">
    <property type="entry name" value="Fibrinogen-like_C"/>
</dbReference>